<dbReference type="Proteomes" id="UP001197093">
    <property type="component" value="Unassembled WGS sequence"/>
</dbReference>
<organism evidence="1 2">
    <name type="scientific">Staphylotrichum longicolle</name>
    <dbReference type="NCBI Taxonomy" id="669026"/>
    <lineage>
        <taxon>Eukaryota</taxon>
        <taxon>Fungi</taxon>
        <taxon>Dikarya</taxon>
        <taxon>Ascomycota</taxon>
        <taxon>Pezizomycotina</taxon>
        <taxon>Sordariomycetes</taxon>
        <taxon>Sordariomycetidae</taxon>
        <taxon>Sordariales</taxon>
        <taxon>Chaetomiaceae</taxon>
        <taxon>Staphylotrichum</taxon>
    </lineage>
</organism>
<comment type="caution">
    <text evidence="1">The sequence shown here is derived from an EMBL/GenBank/DDBJ whole genome shotgun (WGS) entry which is preliminary data.</text>
</comment>
<dbReference type="Gene3D" id="3.40.50.720">
    <property type="entry name" value="NAD(P)-binding Rossmann-like Domain"/>
    <property type="match status" value="1"/>
</dbReference>
<accession>A0AAD4EMX1</accession>
<name>A0AAD4EMX1_9PEZI</name>
<dbReference type="InterPro" id="IPR036291">
    <property type="entry name" value="NAD(P)-bd_dom_sf"/>
</dbReference>
<dbReference type="InterPro" id="IPR051593">
    <property type="entry name" value="Ergosterol_Biosynth_ERG27"/>
</dbReference>
<gene>
    <name evidence="1" type="ORF">NEMBOFW57_010298</name>
</gene>
<dbReference type="PANTHER" id="PTHR43647:SF2">
    <property type="entry name" value="DEHYDROGENASE"/>
    <property type="match status" value="1"/>
</dbReference>
<dbReference type="SUPFAM" id="SSF51735">
    <property type="entry name" value="NAD(P)-binding Rossmann-fold domains"/>
    <property type="match status" value="1"/>
</dbReference>
<reference evidence="1" key="1">
    <citation type="submission" date="2023-02" db="EMBL/GenBank/DDBJ databases">
        <authorList>
            <person name="Palmer J.M."/>
        </authorList>
    </citation>
    <scope>NUCLEOTIDE SEQUENCE</scope>
    <source>
        <strain evidence="1">FW57</strain>
    </source>
</reference>
<sequence>MNPATKTIVATGASSGLGFEVIKQLLTDRPLHATDRYRLILGARDVARTQIAYDALRFDSARHSLAVLPLDLEDLGATQAFAKLVVERLDKEGAKVEYLLLNAGLTGENEADGAGVWGLIPQTGIGKGSVMKLTMDLPDAKTVPEGAQNILRAFTRDDFPEDPEQIFLTSWGEWWSKDVYALSLDKALQDKWCPSKEEIEREAGLSA</sequence>
<evidence type="ECO:0000313" key="2">
    <source>
        <dbReference type="Proteomes" id="UP001197093"/>
    </source>
</evidence>
<evidence type="ECO:0000313" key="1">
    <source>
        <dbReference type="EMBL" id="KAG7283940.1"/>
    </source>
</evidence>
<dbReference type="AlphaFoldDB" id="A0AAD4EMX1"/>
<keyword evidence="2" id="KW-1185">Reference proteome</keyword>
<dbReference type="GO" id="GO:0000253">
    <property type="term" value="F:3-beta-hydroxysteroid 3-dehydrogenase (NADP+) activity"/>
    <property type="evidence" value="ECO:0007669"/>
    <property type="project" value="TreeGrafter"/>
</dbReference>
<protein>
    <submittedName>
        <fullName evidence="1">Uncharacterized protein</fullName>
    </submittedName>
</protein>
<dbReference type="EMBL" id="JAHCVI010000006">
    <property type="protein sequence ID" value="KAG7283940.1"/>
    <property type="molecule type" value="Genomic_DNA"/>
</dbReference>
<dbReference type="PANTHER" id="PTHR43647">
    <property type="entry name" value="DEHYDROGENASE"/>
    <property type="match status" value="1"/>
</dbReference>
<proteinExistence type="predicted"/>